<dbReference type="EMBL" id="JAHLVD010000001">
    <property type="protein sequence ID" value="KAG7852381.1"/>
    <property type="molecule type" value="Genomic_DNA"/>
</dbReference>
<dbReference type="PANTHER" id="PTHR47640:SF11">
    <property type="entry name" value="RNA-BINDING PROTEIN 42"/>
    <property type="match status" value="1"/>
</dbReference>
<accession>A0AAN6DJ40</accession>
<dbReference type="PROSITE" id="PS50102">
    <property type="entry name" value="RRM"/>
    <property type="match status" value="1"/>
</dbReference>
<dbReference type="Pfam" id="PF00076">
    <property type="entry name" value="RRM_1"/>
    <property type="match status" value="1"/>
</dbReference>
<reference evidence="5 8" key="1">
    <citation type="journal article" date="2021" name="G3 (Bethesda)">
        <title>Genomic diversity, chromosomal rearrangements, and interspecies hybridization in the ogataea polymorpha species complex.</title>
        <authorList>
            <person name="Hanson S.J."/>
            <person name="Cinneide E.O."/>
            <person name="Salzberg L.I."/>
            <person name="Wolfe K.H."/>
            <person name="McGowan J."/>
            <person name="Fitzpatrick D.A."/>
            <person name="Matlin K."/>
        </authorList>
    </citation>
    <scope>NUCLEOTIDE SEQUENCE</scope>
    <source>
        <strain evidence="6">51-138</strain>
        <strain evidence="5">61-244</strain>
    </source>
</reference>
<feature type="domain" description="RRM" evidence="4">
    <location>
        <begin position="65"/>
        <end position="143"/>
    </location>
</feature>
<evidence type="ECO:0000313" key="8">
    <source>
        <dbReference type="Proteomes" id="UP001197328"/>
    </source>
</evidence>
<dbReference type="InterPro" id="IPR012677">
    <property type="entry name" value="Nucleotide-bd_a/b_plait_sf"/>
</dbReference>
<feature type="compositionally biased region" description="Basic and acidic residues" evidence="3">
    <location>
        <begin position="136"/>
        <end position="148"/>
    </location>
</feature>
<dbReference type="GO" id="GO:0003729">
    <property type="term" value="F:mRNA binding"/>
    <property type="evidence" value="ECO:0007669"/>
    <property type="project" value="InterPro"/>
</dbReference>
<dbReference type="InterPro" id="IPR050825">
    <property type="entry name" value="RBM42_RBP45_47-like"/>
</dbReference>
<proteinExistence type="predicted"/>
<dbReference type="Proteomes" id="UP001196530">
    <property type="component" value="Unassembled WGS sequence"/>
</dbReference>
<gene>
    <name evidence="5" type="ORF">KL928_001356</name>
    <name evidence="6" type="ORF">KL940_000082</name>
</gene>
<evidence type="ECO:0000313" key="5">
    <source>
        <dbReference type="EMBL" id="KAG7821272.1"/>
    </source>
</evidence>
<feature type="region of interest" description="Disordered" evidence="3">
    <location>
        <begin position="1"/>
        <end position="20"/>
    </location>
</feature>
<evidence type="ECO:0000313" key="7">
    <source>
        <dbReference type="Proteomes" id="UP001196530"/>
    </source>
</evidence>
<dbReference type="AlphaFoldDB" id="A0AAN6DJ40"/>
<evidence type="ECO:0000256" key="1">
    <source>
        <dbReference type="ARBA" id="ARBA00022884"/>
    </source>
</evidence>
<dbReference type="InterPro" id="IPR035979">
    <property type="entry name" value="RBD_domain_sf"/>
</dbReference>
<evidence type="ECO:0000313" key="6">
    <source>
        <dbReference type="EMBL" id="KAG7852381.1"/>
    </source>
</evidence>
<dbReference type="Gene3D" id="3.30.70.330">
    <property type="match status" value="1"/>
</dbReference>
<evidence type="ECO:0000256" key="3">
    <source>
        <dbReference type="SAM" id="MobiDB-lite"/>
    </source>
</evidence>
<dbReference type="PANTHER" id="PTHR47640">
    <property type="entry name" value="TRNA SELENOCYSTEINE 1-ASSOCIATED PROTEIN 1-RELATED-RELATED"/>
    <property type="match status" value="1"/>
</dbReference>
<evidence type="ECO:0000259" key="4">
    <source>
        <dbReference type="PROSITE" id="PS50102"/>
    </source>
</evidence>
<evidence type="ECO:0000256" key="2">
    <source>
        <dbReference type="PROSITE-ProRule" id="PRU00176"/>
    </source>
</evidence>
<organism evidence="5 7">
    <name type="scientific">Pichia angusta</name>
    <name type="common">Yeast</name>
    <name type="synonym">Hansenula polymorpha</name>
    <dbReference type="NCBI Taxonomy" id="870730"/>
    <lineage>
        <taxon>Eukaryota</taxon>
        <taxon>Fungi</taxon>
        <taxon>Dikarya</taxon>
        <taxon>Ascomycota</taxon>
        <taxon>Saccharomycotina</taxon>
        <taxon>Pichiomycetes</taxon>
        <taxon>Pichiales</taxon>
        <taxon>Pichiaceae</taxon>
        <taxon>Ogataea</taxon>
    </lineage>
</organism>
<keyword evidence="8" id="KW-1185">Reference proteome</keyword>
<name>A0AAN6DJ40_PICAN</name>
<keyword evidence="1 2" id="KW-0694">RNA-binding</keyword>
<dbReference type="InterPro" id="IPR000504">
    <property type="entry name" value="RRM_dom"/>
</dbReference>
<dbReference type="Proteomes" id="UP001197328">
    <property type="component" value="Unassembled WGS sequence"/>
</dbReference>
<comment type="caution">
    <text evidence="5">The sequence shown here is derived from an EMBL/GenBank/DDBJ whole genome shotgun (WGS) entry which is preliminary data.</text>
</comment>
<dbReference type="SMART" id="SM00360">
    <property type="entry name" value="RRM"/>
    <property type="match status" value="1"/>
</dbReference>
<dbReference type="RefSeq" id="XP_043061815.1">
    <property type="nucleotide sequence ID" value="XM_043201712.1"/>
</dbReference>
<protein>
    <recommendedName>
        <fullName evidence="4">RRM domain-containing protein</fullName>
    </recommendedName>
</protein>
<feature type="region of interest" description="Disordered" evidence="3">
    <location>
        <begin position="134"/>
        <end position="154"/>
    </location>
</feature>
<dbReference type="EMBL" id="JAHLUX010000002">
    <property type="protein sequence ID" value="KAG7821272.1"/>
    <property type="molecule type" value="Genomic_DNA"/>
</dbReference>
<dbReference type="GeneID" id="66125407"/>
<dbReference type="SUPFAM" id="SSF54928">
    <property type="entry name" value="RNA-binding domain, RBD"/>
    <property type="match status" value="1"/>
</dbReference>
<sequence>MSSHKKIINTTKTSDRRAAAGTKATRYLHTNQELNIADDRKINNSLQLLQDIKQSSKSDWDPSHFRLFVGNLGQDVDEELLLRSLIKYPSVSKVQVPKDHKKGENKGYGFVSFSDPDDYLRCFKEMNGKYIGSKPVELKKAKSKEPATKKNRKR</sequence>